<organism evidence="11 12">
    <name type="scientific">Luteimicrobium album</name>
    <dbReference type="NCBI Taxonomy" id="1054550"/>
    <lineage>
        <taxon>Bacteria</taxon>
        <taxon>Bacillati</taxon>
        <taxon>Actinomycetota</taxon>
        <taxon>Actinomycetes</taxon>
        <taxon>Micrococcales</taxon>
        <taxon>Luteimicrobium</taxon>
    </lineage>
</organism>
<dbReference type="InterPro" id="IPR047817">
    <property type="entry name" value="ABC2_TM_bact-type"/>
</dbReference>
<accession>A0ABQ6HY11</accession>
<comment type="similarity">
    <text evidence="2 9">Belongs to the ABC-2 integral membrane protein family.</text>
</comment>
<keyword evidence="12" id="KW-1185">Reference proteome</keyword>
<evidence type="ECO:0000256" key="5">
    <source>
        <dbReference type="ARBA" id="ARBA00022692"/>
    </source>
</evidence>
<evidence type="ECO:0000256" key="7">
    <source>
        <dbReference type="ARBA" id="ARBA00023136"/>
    </source>
</evidence>
<keyword evidence="3 9" id="KW-0813">Transport</keyword>
<evidence type="ECO:0000259" key="10">
    <source>
        <dbReference type="PROSITE" id="PS51012"/>
    </source>
</evidence>
<dbReference type="InterPro" id="IPR051449">
    <property type="entry name" value="ABC-2_transporter_component"/>
</dbReference>
<evidence type="ECO:0000256" key="4">
    <source>
        <dbReference type="ARBA" id="ARBA00022475"/>
    </source>
</evidence>
<comment type="subcellular location">
    <subcellularLocation>
        <location evidence="1 9">Cell membrane</location>
        <topology evidence="1 9">Multi-pass membrane protein</topology>
    </subcellularLocation>
</comment>
<feature type="transmembrane region" description="Helical" evidence="9">
    <location>
        <begin position="220"/>
        <end position="238"/>
    </location>
</feature>
<dbReference type="PIRSF" id="PIRSF006648">
    <property type="entry name" value="DrrB"/>
    <property type="match status" value="1"/>
</dbReference>
<keyword evidence="6 9" id="KW-1133">Transmembrane helix</keyword>
<feature type="transmembrane region" description="Helical" evidence="9">
    <location>
        <begin position="24"/>
        <end position="42"/>
    </location>
</feature>
<keyword evidence="5 9" id="KW-0812">Transmembrane</keyword>
<feature type="transmembrane region" description="Helical" evidence="9">
    <location>
        <begin position="131"/>
        <end position="153"/>
    </location>
</feature>
<dbReference type="PROSITE" id="PS51012">
    <property type="entry name" value="ABC_TM2"/>
    <property type="match status" value="1"/>
</dbReference>
<dbReference type="InterPro" id="IPR013525">
    <property type="entry name" value="ABC2_TM"/>
</dbReference>
<sequence>MTPALTAATARRVLAQLRHDPRTIALIVLLPCVLLGLIAWMFHGTPVLDQFGPILVALFPLIVMFLVTSVATLRERTSGTLERLMASPLGKGDFVGGYALAFGAVAVVQALVVTGFAVWVCGMEVRGSLGAVVLVAVLDAVLGAALGLAASAVARTEFQAVQMMPLIVFPQLVVCGLLMPRDEMPTVLEWISRAFPLTYGVDAMQRLAAGKSLGDVAGDVTVIVAFLAGAVVVGGLTLRRRTA</sequence>
<evidence type="ECO:0000313" key="12">
    <source>
        <dbReference type="Proteomes" id="UP001157091"/>
    </source>
</evidence>
<evidence type="ECO:0000256" key="3">
    <source>
        <dbReference type="ARBA" id="ARBA00022448"/>
    </source>
</evidence>
<feature type="transmembrane region" description="Helical" evidence="9">
    <location>
        <begin position="160"/>
        <end position="179"/>
    </location>
</feature>
<keyword evidence="4 9" id="KW-1003">Cell membrane</keyword>
<comment type="caution">
    <text evidence="11">The sequence shown here is derived from an EMBL/GenBank/DDBJ whole genome shotgun (WGS) entry which is preliminary data.</text>
</comment>
<evidence type="ECO:0000256" key="6">
    <source>
        <dbReference type="ARBA" id="ARBA00022989"/>
    </source>
</evidence>
<evidence type="ECO:0000256" key="8">
    <source>
        <dbReference type="ARBA" id="ARBA00023251"/>
    </source>
</evidence>
<name>A0ABQ6HY11_9MICO</name>
<evidence type="ECO:0000256" key="9">
    <source>
        <dbReference type="RuleBase" id="RU361157"/>
    </source>
</evidence>
<protein>
    <recommendedName>
        <fullName evidence="9">Transport permease protein</fullName>
    </recommendedName>
</protein>
<dbReference type="PANTHER" id="PTHR30294:SF38">
    <property type="entry name" value="TRANSPORT PERMEASE PROTEIN"/>
    <property type="match status" value="1"/>
</dbReference>
<dbReference type="RefSeq" id="WP_284292008.1">
    <property type="nucleotide sequence ID" value="NZ_BSUK01000001.1"/>
</dbReference>
<dbReference type="PANTHER" id="PTHR30294">
    <property type="entry name" value="MEMBRANE COMPONENT OF ABC TRANSPORTER YHHJ-RELATED"/>
    <property type="match status" value="1"/>
</dbReference>
<dbReference type="EMBL" id="BSUK01000001">
    <property type="protein sequence ID" value="GMA22862.1"/>
    <property type="molecule type" value="Genomic_DNA"/>
</dbReference>
<dbReference type="Pfam" id="PF01061">
    <property type="entry name" value="ABC2_membrane"/>
    <property type="match status" value="1"/>
</dbReference>
<keyword evidence="8" id="KW-0046">Antibiotic resistance</keyword>
<feature type="domain" description="ABC transmembrane type-2" evidence="10">
    <location>
        <begin position="14"/>
        <end position="241"/>
    </location>
</feature>
<gene>
    <name evidence="11" type="ORF">GCM10025864_06210</name>
</gene>
<proteinExistence type="inferred from homology"/>
<dbReference type="InterPro" id="IPR000412">
    <property type="entry name" value="ABC_2_transport"/>
</dbReference>
<dbReference type="Proteomes" id="UP001157091">
    <property type="component" value="Unassembled WGS sequence"/>
</dbReference>
<feature type="transmembrane region" description="Helical" evidence="9">
    <location>
        <begin position="94"/>
        <end position="119"/>
    </location>
</feature>
<keyword evidence="7 9" id="KW-0472">Membrane</keyword>
<evidence type="ECO:0000256" key="1">
    <source>
        <dbReference type="ARBA" id="ARBA00004651"/>
    </source>
</evidence>
<evidence type="ECO:0000313" key="11">
    <source>
        <dbReference type="EMBL" id="GMA22862.1"/>
    </source>
</evidence>
<feature type="transmembrane region" description="Helical" evidence="9">
    <location>
        <begin position="54"/>
        <end position="73"/>
    </location>
</feature>
<reference evidence="12" key="1">
    <citation type="journal article" date="2019" name="Int. J. Syst. Evol. Microbiol.">
        <title>The Global Catalogue of Microorganisms (GCM) 10K type strain sequencing project: providing services to taxonomists for standard genome sequencing and annotation.</title>
        <authorList>
            <consortium name="The Broad Institute Genomics Platform"/>
            <consortium name="The Broad Institute Genome Sequencing Center for Infectious Disease"/>
            <person name="Wu L."/>
            <person name="Ma J."/>
        </authorList>
    </citation>
    <scope>NUCLEOTIDE SEQUENCE [LARGE SCALE GENOMIC DNA]</scope>
    <source>
        <strain evidence="12">NBRC 106348</strain>
    </source>
</reference>
<evidence type="ECO:0000256" key="2">
    <source>
        <dbReference type="ARBA" id="ARBA00007783"/>
    </source>
</evidence>